<accession>A0A2R7Y8E4</accession>
<evidence type="ECO:0000313" key="2">
    <source>
        <dbReference type="EMBL" id="PUA33821.1"/>
    </source>
</evidence>
<dbReference type="Proteomes" id="UP000244066">
    <property type="component" value="Unassembled WGS sequence"/>
</dbReference>
<evidence type="ECO:0000313" key="3">
    <source>
        <dbReference type="Proteomes" id="UP000244066"/>
    </source>
</evidence>
<evidence type="ECO:0000259" key="1">
    <source>
        <dbReference type="Pfam" id="PF02381"/>
    </source>
</evidence>
<feature type="domain" description="MraZ" evidence="1">
    <location>
        <begin position="25"/>
        <end position="78"/>
    </location>
</feature>
<dbReference type="Gene3D" id="2.10.260.10">
    <property type="match status" value="1"/>
</dbReference>
<dbReference type="SUPFAM" id="SSF89447">
    <property type="entry name" value="AbrB/MazE/MraZ-like"/>
    <property type="match status" value="1"/>
</dbReference>
<name>A0A2R7Y8E4_9ARCH</name>
<proteinExistence type="predicted"/>
<dbReference type="InterPro" id="IPR020603">
    <property type="entry name" value="MraZ_dom"/>
</dbReference>
<comment type="caution">
    <text evidence="2">The sequence shown here is derived from an EMBL/GenBank/DDBJ whole genome shotgun (WGS) entry which is preliminary data.</text>
</comment>
<gene>
    <name evidence="2" type="ORF">B9J98_02475</name>
</gene>
<dbReference type="AlphaFoldDB" id="A0A2R7Y8E4"/>
<reference evidence="2 3" key="1">
    <citation type="submission" date="2017-04" db="EMBL/GenBank/DDBJ databases">
        <title>Draft Aigarchaeota genome from a New Zealand hot spring.</title>
        <authorList>
            <person name="Reysenbach A.-L."/>
            <person name="Donaho J.A."/>
            <person name="Gerhart J."/>
            <person name="Kelley J.F."/>
            <person name="Kouba K."/>
            <person name="Podar M."/>
            <person name="Stott M."/>
        </authorList>
    </citation>
    <scope>NUCLEOTIDE SEQUENCE [LARGE SCALE GENOMIC DNA]</scope>
    <source>
        <strain evidence="2">NZ13_MG1</strain>
    </source>
</reference>
<dbReference type="InterPro" id="IPR037914">
    <property type="entry name" value="SpoVT-AbrB_sf"/>
</dbReference>
<sequence>MQLNILQKVKYASPIMGWGVGMGEKVRIDERWRIVIPSRFRKGLKPKDELTVEGIGSEIILRKVSREDILKEFNKIKLFVDKELRTLGAESGKHRYGGYKE</sequence>
<dbReference type="Pfam" id="PF02381">
    <property type="entry name" value="MraZ"/>
    <property type="match status" value="1"/>
</dbReference>
<dbReference type="EMBL" id="NDWU01000004">
    <property type="protein sequence ID" value="PUA33821.1"/>
    <property type="molecule type" value="Genomic_DNA"/>
</dbReference>
<organism evidence="2 3">
    <name type="scientific">Candidatus Terraquivivens tikiterensis</name>
    <dbReference type="NCBI Taxonomy" id="1980982"/>
    <lineage>
        <taxon>Archaea</taxon>
        <taxon>Nitrososphaerota</taxon>
        <taxon>Candidatus Wolframiiraptoraceae</taxon>
        <taxon>Candidatus Terraquivivens</taxon>
    </lineage>
</organism>
<protein>
    <recommendedName>
        <fullName evidence="1">MraZ domain-containing protein</fullName>
    </recommendedName>
</protein>